<name>A0A7T1KS46_9CAUD</name>
<protein>
    <submittedName>
        <fullName evidence="1">Uncharacterized protein</fullName>
    </submittedName>
</protein>
<accession>A0A7T1KS46</accession>
<proteinExistence type="predicted"/>
<sequence length="81" mass="8412">MSTKVTGLNVTAVRLAAEALGDDTLGVLAGLTATTFTYPGTPAEAIAWLDKGRQALVAGGYRGNAHPVRSLAAVRRKFAQQ</sequence>
<gene>
    <name evidence="1" type="primary">10</name>
    <name evidence="1" type="ORF">SEA_DEXDERT_10</name>
</gene>
<keyword evidence="2" id="KW-1185">Reference proteome</keyword>
<reference evidence="1 2" key="1">
    <citation type="submission" date="2020-12" db="EMBL/GenBank/DDBJ databases">
        <authorList>
            <person name="Kaganovsky A.M."/>
            <person name="Abad L.A."/>
            <person name="Hancock A.M."/>
            <person name="Wiggins Z.F."/>
            <person name="Bellamy Z.J."/>
            <person name="Moore L.A."/>
            <person name="Neal J.P."/>
            <person name="Poydras T.E."/>
            <person name="Timmer K."/>
            <person name="DeJong R."/>
            <person name="Gissendanner C.R."/>
            <person name="Findley A.M."/>
            <person name="Garlena R.A."/>
            <person name="Russell D.A."/>
            <person name="Jacobs-Sera D."/>
            <person name="Hatfull G.F."/>
        </authorList>
    </citation>
    <scope>NUCLEOTIDE SEQUENCE [LARGE SCALE GENOMIC DNA]</scope>
</reference>
<evidence type="ECO:0000313" key="2">
    <source>
        <dbReference type="Proteomes" id="UP000594842"/>
    </source>
</evidence>
<dbReference type="RefSeq" id="YP_010001390.1">
    <property type="nucleotide sequence ID" value="NC_053210.1"/>
</dbReference>
<dbReference type="Proteomes" id="UP000594842">
    <property type="component" value="Segment"/>
</dbReference>
<dbReference type="GeneID" id="63025884"/>
<dbReference type="EMBL" id="MW314849">
    <property type="protein sequence ID" value="QPO17007.1"/>
    <property type="molecule type" value="Genomic_DNA"/>
</dbReference>
<dbReference type="KEGG" id="vg:63025884"/>
<evidence type="ECO:0000313" key="1">
    <source>
        <dbReference type="EMBL" id="QPO17007.1"/>
    </source>
</evidence>
<organism evidence="1 2">
    <name type="scientific">Gordonia phage Dexdert</name>
    <dbReference type="NCBI Taxonomy" id="2794946"/>
    <lineage>
        <taxon>Viruses</taxon>
        <taxon>Duplodnaviria</taxon>
        <taxon>Heunggongvirae</taxon>
        <taxon>Uroviricota</taxon>
        <taxon>Caudoviricetes</taxon>
        <taxon>Stackebrandtviridae</taxon>
        <taxon>Schenleyvirinae</taxon>
        <taxon>Dexdertvirus</taxon>
        <taxon>Dexdertvirus dexdert</taxon>
    </lineage>
</organism>